<evidence type="ECO:0000256" key="1">
    <source>
        <dbReference type="SAM" id="MobiDB-lite"/>
    </source>
</evidence>
<keyword evidence="3" id="KW-1185">Reference proteome</keyword>
<dbReference type="WBParaSite" id="TCNE_0000830601-mRNA-1">
    <property type="protein sequence ID" value="TCNE_0000830601-mRNA-1"/>
    <property type="gene ID" value="TCNE_0000830601"/>
</dbReference>
<reference evidence="4" key="1">
    <citation type="submission" date="2016-06" db="UniProtKB">
        <authorList>
            <consortium name="WormBaseParasite"/>
        </authorList>
    </citation>
    <scope>IDENTIFICATION</scope>
</reference>
<feature type="compositionally biased region" description="Basic and acidic residues" evidence="1">
    <location>
        <begin position="312"/>
        <end position="353"/>
    </location>
</feature>
<feature type="compositionally biased region" description="Basic residues" evidence="1">
    <location>
        <begin position="288"/>
        <end position="302"/>
    </location>
</feature>
<reference evidence="2 3" key="2">
    <citation type="submission" date="2018-11" db="EMBL/GenBank/DDBJ databases">
        <authorList>
            <consortium name="Pathogen Informatics"/>
        </authorList>
    </citation>
    <scope>NUCLEOTIDE SEQUENCE [LARGE SCALE GENOMIC DNA]</scope>
</reference>
<protein>
    <submittedName>
        <fullName evidence="4">Bromodomain and WD repeat-containing protein 3-like</fullName>
    </submittedName>
</protein>
<accession>A0A183UII6</accession>
<organism evidence="3 4">
    <name type="scientific">Toxocara canis</name>
    <name type="common">Canine roundworm</name>
    <dbReference type="NCBI Taxonomy" id="6265"/>
    <lineage>
        <taxon>Eukaryota</taxon>
        <taxon>Metazoa</taxon>
        <taxon>Ecdysozoa</taxon>
        <taxon>Nematoda</taxon>
        <taxon>Chromadorea</taxon>
        <taxon>Rhabditida</taxon>
        <taxon>Spirurina</taxon>
        <taxon>Ascaridomorpha</taxon>
        <taxon>Ascaridoidea</taxon>
        <taxon>Toxocaridae</taxon>
        <taxon>Toxocara</taxon>
    </lineage>
</organism>
<dbReference type="Proteomes" id="UP000050794">
    <property type="component" value="Unassembled WGS sequence"/>
</dbReference>
<proteinExistence type="predicted"/>
<evidence type="ECO:0000313" key="4">
    <source>
        <dbReference type="WBParaSite" id="TCNE_0000830601-mRNA-1"/>
    </source>
</evidence>
<gene>
    <name evidence="2" type="ORF">TCNE_LOCUS8306</name>
</gene>
<feature type="region of interest" description="Disordered" evidence="1">
    <location>
        <begin position="133"/>
        <end position="178"/>
    </location>
</feature>
<sequence>MLPSNITYRNIAAVILRRRRSDSEDKEFDQMLIDSQKRVEELRRRLDESLSLFQRQQKLNGVGSARQANDKQRRILTVLYQDNQQTLIQVSGSPSMSCPVTSLEGRICLKLQNGSASSPLQVIVGAPAEQNGLTTDSLPSSPASSVDSGVSSLGSSNSSPSASPGSSPVYIRGSPFLPNSEKGNTQNLWIRERSTSECVTSTGLKSILKKTSPLVVYKGRFARSVSECQHPDEKEAIDGLIATDVLEDIDESSESLDCATIARKKRVSFSERLVQERSFRPNSSILGQKKKNQRKSKNKLKKKASEEASTDEESKLGSDDGRESSHDSFCDEQGKTNATKDCKECNGTDHETSDAEEDINEADASPKSGAIRQRILRSSTGEEACVTFMVGDGKLERNSRREKSPDPSWLRLLKRCSQKTATVSEVSANDEVVETAVEAKE</sequence>
<feature type="region of interest" description="Disordered" evidence="1">
    <location>
        <begin position="280"/>
        <end position="371"/>
    </location>
</feature>
<name>A0A183UII6_TOXCA</name>
<dbReference type="AlphaFoldDB" id="A0A183UII6"/>
<dbReference type="EMBL" id="UYWY01019872">
    <property type="protein sequence ID" value="VDM39627.1"/>
    <property type="molecule type" value="Genomic_DNA"/>
</dbReference>
<evidence type="ECO:0000313" key="3">
    <source>
        <dbReference type="Proteomes" id="UP000050794"/>
    </source>
</evidence>
<feature type="compositionally biased region" description="Low complexity" evidence="1">
    <location>
        <begin position="136"/>
        <end position="168"/>
    </location>
</feature>
<evidence type="ECO:0000313" key="2">
    <source>
        <dbReference type="EMBL" id="VDM39627.1"/>
    </source>
</evidence>